<dbReference type="AlphaFoldDB" id="A0A4Z2FL73"/>
<organism evidence="1 2">
    <name type="scientific">Liparis tanakae</name>
    <name type="common">Tanaka's snailfish</name>
    <dbReference type="NCBI Taxonomy" id="230148"/>
    <lineage>
        <taxon>Eukaryota</taxon>
        <taxon>Metazoa</taxon>
        <taxon>Chordata</taxon>
        <taxon>Craniata</taxon>
        <taxon>Vertebrata</taxon>
        <taxon>Euteleostomi</taxon>
        <taxon>Actinopterygii</taxon>
        <taxon>Neopterygii</taxon>
        <taxon>Teleostei</taxon>
        <taxon>Neoteleostei</taxon>
        <taxon>Acanthomorphata</taxon>
        <taxon>Eupercaria</taxon>
        <taxon>Perciformes</taxon>
        <taxon>Cottioidei</taxon>
        <taxon>Cottales</taxon>
        <taxon>Liparidae</taxon>
        <taxon>Liparis</taxon>
    </lineage>
</organism>
<evidence type="ECO:0000313" key="1">
    <source>
        <dbReference type="EMBL" id="TNN41781.1"/>
    </source>
</evidence>
<comment type="caution">
    <text evidence="1">The sequence shown here is derived from an EMBL/GenBank/DDBJ whole genome shotgun (WGS) entry which is preliminary data.</text>
</comment>
<keyword evidence="2" id="KW-1185">Reference proteome</keyword>
<reference evidence="1 2" key="1">
    <citation type="submission" date="2019-03" db="EMBL/GenBank/DDBJ databases">
        <title>First draft genome of Liparis tanakae, snailfish: a comprehensive survey of snailfish specific genes.</title>
        <authorList>
            <person name="Kim W."/>
            <person name="Song I."/>
            <person name="Jeong J.-H."/>
            <person name="Kim D."/>
            <person name="Kim S."/>
            <person name="Ryu S."/>
            <person name="Song J.Y."/>
            <person name="Lee S.K."/>
        </authorList>
    </citation>
    <scope>NUCLEOTIDE SEQUENCE [LARGE SCALE GENOMIC DNA]</scope>
    <source>
        <tissue evidence="1">Muscle</tissue>
    </source>
</reference>
<proteinExistence type="predicted"/>
<sequence>MAMEKEDNEMKEHCPWKAECGFDHWKQSAASPSIINPIGPLWDQSKGEEPVSLKNIRKLHENISKTPENIPKTSQLQC</sequence>
<gene>
    <name evidence="1" type="ORF">EYF80_048062</name>
</gene>
<dbReference type="EMBL" id="SRLO01001081">
    <property type="protein sequence ID" value="TNN41781.1"/>
    <property type="molecule type" value="Genomic_DNA"/>
</dbReference>
<dbReference type="Proteomes" id="UP000314294">
    <property type="component" value="Unassembled WGS sequence"/>
</dbReference>
<evidence type="ECO:0000313" key="2">
    <source>
        <dbReference type="Proteomes" id="UP000314294"/>
    </source>
</evidence>
<accession>A0A4Z2FL73</accession>
<protein>
    <submittedName>
        <fullName evidence="1">Uncharacterized protein</fullName>
    </submittedName>
</protein>
<name>A0A4Z2FL73_9TELE</name>